<sequence>MQAETDAGSTEVLRFCSPSMMMKASVEDERSRKSSSHQPSSKLKSQTFSNINRDAGISHEAARTTR</sequence>
<name>A0ABV0U644_9TELE</name>
<accession>A0ABV0U644</accession>
<dbReference type="Proteomes" id="UP001482620">
    <property type="component" value="Unassembled WGS sequence"/>
</dbReference>
<keyword evidence="3" id="KW-1185">Reference proteome</keyword>
<reference evidence="2 3" key="1">
    <citation type="submission" date="2021-06" db="EMBL/GenBank/DDBJ databases">
        <authorList>
            <person name="Palmer J.M."/>
        </authorList>
    </citation>
    <scope>NUCLEOTIDE SEQUENCE [LARGE SCALE GENOMIC DNA]</scope>
    <source>
        <strain evidence="3">if_2019</strain>
        <tissue evidence="2">Muscle</tissue>
    </source>
</reference>
<organism evidence="2 3">
    <name type="scientific">Ilyodon furcidens</name>
    <name type="common">goldbreast splitfin</name>
    <dbReference type="NCBI Taxonomy" id="33524"/>
    <lineage>
        <taxon>Eukaryota</taxon>
        <taxon>Metazoa</taxon>
        <taxon>Chordata</taxon>
        <taxon>Craniata</taxon>
        <taxon>Vertebrata</taxon>
        <taxon>Euteleostomi</taxon>
        <taxon>Actinopterygii</taxon>
        <taxon>Neopterygii</taxon>
        <taxon>Teleostei</taxon>
        <taxon>Neoteleostei</taxon>
        <taxon>Acanthomorphata</taxon>
        <taxon>Ovalentaria</taxon>
        <taxon>Atherinomorphae</taxon>
        <taxon>Cyprinodontiformes</taxon>
        <taxon>Goodeidae</taxon>
        <taxon>Ilyodon</taxon>
    </lineage>
</organism>
<feature type="compositionally biased region" description="Basic and acidic residues" evidence="1">
    <location>
        <begin position="56"/>
        <end position="66"/>
    </location>
</feature>
<feature type="compositionally biased region" description="Low complexity" evidence="1">
    <location>
        <begin position="36"/>
        <end position="45"/>
    </location>
</feature>
<evidence type="ECO:0000313" key="2">
    <source>
        <dbReference type="EMBL" id="MEQ2240625.1"/>
    </source>
</evidence>
<evidence type="ECO:0000313" key="3">
    <source>
        <dbReference type="Proteomes" id="UP001482620"/>
    </source>
</evidence>
<feature type="region of interest" description="Disordered" evidence="1">
    <location>
        <begin position="1"/>
        <end position="66"/>
    </location>
</feature>
<protein>
    <submittedName>
        <fullName evidence="2">Uncharacterized protein</fullName>
    </submittedName>
</protein>
<proteinExistence type="predicted"/>
<gene>
    <name evidence="2" type="ORF">ILYODFUR_016966</name>
</gene>
<comment type="caution">
    <text evidence="2">The sequence shown here is derived from an EMBL/GenBank/DDBJ whole genome shotgun (WGS) entry which is preliminary data.</text>
</comment>
<evidence type="ECO:0000256" key="1">
    <source>
        <dbReference type="SAM" id="MobiDB-lite"/>
    </source>
</evidence>
<dbReference type="EMBL" id="JAHRIQ010059496">
    <property type="protein sequence ID" value="MEQ2240625.1"/>
    <property type="molecule type" value="Genomic_DNA"/>
</dbReference>